<keyword evidence="5" id="KW-0256">Endoplasmic reticulum</keyword>
<organism evidence="10 11">
    <name type="scientific">Sarocladium strictum</name>
    <name type="common">Black bundle disease fungus</name>
    <name type="synonym">Acremonium strictum</name>
    <dbReference type="NCBI Taxonomy" id="5046"/>
    <lineage>
        <taxon>Eukaryota</taxon>
        <taxon>Fungi</taxon>
        <taxon>Dikarya</taxon>
        <taxon>Ascomycota</taxon>
        <taxon>Pezizomycotina</taxon>
        <taxon>Sordariomycetes</taxon>
        <taxon>Hypocreomycetidae</taxon>
        <taxon>Hypocreales</taxon>
        <taxon>Sarocladiaceae</taxon>
        <taxon>Sarocladium</taxon>
    </lineage>
</organism>
<keyword evidence="6 9" id="KW-1133">Transmembrane helix</keyword>
<keyword evidence="3" id="KW-0337">GPI-anchor biosynthesis</keyword>
<name>A0AA39GNA7_SARSR</name>
<feature type="transmembrane region" description="Helical" evidence="9">
    <location>
        <begin position="195"/>
        <end position="219"/>
    </location>
</feature>
<protein>
    <recommendedName>
        <fullName evidence="12">Glycosylphosphatidylinositol anchor biosynthesis protein 11</fullName>
    </recommendedName>
</protein>
<evidence type="ECO:0000313" key="11">
    <source>
        <dbReference type="Proteomes" id="UP001175261"/>
    </source>
</evidence>
<accession>A0AA39GNA7</accession>
<reference evidence="10" key="1">
    <citation type="submission" date="2022-10" db="EMBL/GenBank/DDBJ databases">
        <title>Determination and structural analysis of whole genome sequence of Sarocladium strictum F4-1.</title>
        <authorList>
            <person name="Hu L."/>
            <person name="Jiang Y."/>
        </authorList>
    </citation>
    <scope>NUCLEOTIDE SEQUENCE</scope>
    <source>
        <strain evidence="10">F4-1</strain>
    </source>
</reference>
<dbReference type="Proteomes" id="UP001175261">
    <property type="component" value="Unassembled WGS sequence"/>
</dbReference>
<feature type="compositionally biased region" description="Low complexity" evidence="8">
    <location>
        <begin position="79"/>
        <end position="98"/>
    </location>
</feature>
<evidence type="ECO:0000256" key="2">
    <source>
        <dbReference type="ARBA" id="ARBA00004687"/>
    </source>
</evidence>
<keyword evidence="7 9" id="KW-0472">Membrane</keyword>
<evidence type="ECO:0000256" key="8">
    <source>
        <dbReference type="SAM" id="MobiDB-lite"/>
    </source>
</evidence>
<dbReference type="EMBL" id="JAPDFR010000001">
    <property type="protein sequence ID" value="KAK0390520.1"/>
    <property type="molecule type" value="Genomic_DNA"/>
</dbReference>
<gene>
    <name evidence="10" type="ORF">NLU13_0024</name>
</gene>
<evidence type="ECO:0000313" key="10">
    <source>
        <dbReference type="EMBL" id="KAK0390520.1"/>
    </source>
</evidence>
<evidence type="ECO:0000256" key="6">
    <source>
        <dbReference type="ARBA" id="ARBA00022989"/>
    </source>
</evidence>
<dbReference type="AlphaFoldDB" id="A0AA39GNA7"/>
<dbReference type="GO" id="GO:0005789">
    <property type="term" value="C:endoplasmic reticulum membrane"/>
    <property type="evidence" value="ECO:0007669"/>
    <property type="project" value="UniProtKB-SubCell"/>
</dbReference>
<sequence length="331" mass="34953">MSRLERRLHPEGIEWTLEAWKPRESTLSKDLANADDDHTLDRSYRPAATSFQIPTTSIGLPSMPLIDPVTMPSTIANRSPSSKSSPSLSTAAASSSPPVTVTNLAPVALLDSPVSVAVAHSLPAVYLALLGVRFGALVRDPVSELQASLPVVAAGQLAYAVLCLPVAGSQQAKSTRKARPGEKKKNNEALGPRPVVSAILSLILTAIVTPAVYILLVLFGAPFLDYTQHTLLCAAHLALLALFPIFYARGVDPAALLSIAGAQAPLDETFGGLLGAVLGAWLGAVPIPLDWDRDWQRWPVTIVVGMYAGRTLGAKVGGTLLYSKRFVASKA</sequence>
<dbReference type="GO" id="GO:0006506">
    <property type="term" value="P:GPI anchor biosynthetic process"/>
    <property type="evidence" value="ECO:0007669"/>
    <property type="project" value="UniProtKB-KW"/>
</dbReference>
<evidence type="ECO:0000256" key="9">
    <source>
        <dbReference type="SAM" id="Phobius"/>
    </source>
</evidence>
<comment type="caution">
    <text evidence="10">The sequence shown here is derived from an EMBL/GenBank/DDBJ whole genome shotgun (WGS) entry which is preliminary data.</text>
</comment>
<feature type="transmembrane region" description="Helical" evidence="9">
    <location>
        <begin position="231"/>
        <end position="250"/>
    </location>
</feature>
<keyword evidence="11" id="KW-1185">Reference proteome</keyword>
<evidence type="ECO:0000256" key="7">
    <source>
        <dbReference type="ARBA" id="ARBA00023136"/>
    </source>
</evidence>
<dbReference type="InterPro" id="IPR009580">
    <property type="entry name" value="GPI_biosynthesis_protein_Pig-F"/>
</dbReference>
<dbReference type="Pfam" id="PF06699">
    <property type="entry name" value="PIG-F"/>
    <property type="match status" value="1"/>
</dbReference>
<proteinExistence type="predicted"/>
<comment type="pathway">
    <text evidence="2">Glycolipid biosynthesis; glycosylphosphatidylinositol-anchor biosynthesis.</text>
</comment>
<evidence type="ECO:0000256" key="3">
    <source>
        <dbReference type="ARBA" id="ARBA00022502"/>
    </source>
</evidence>
<feature type="region of interest" description="Disordered" evidence="8">
    <location>
        <begin position="71"/>
        <end position="98"/>
    </location>
</feature>
<evidence type="ECO:0008006" key="12">
    <source>
        <dbReference type="Google" id="ProtNLM"/>
    </source>
</evidence>
<feature type="transmembrane region" description="Helical" evidence="9">
    <location>
        <begin position="270"/>
        <end position="289"/>
    </location>
</feature>
<keyword evidence="4 9" id="KW-0812">Transmembrane</keyword>
<evidence type="ECO:0000256" key="4">
    <source>
        <dbReference type="ARBA" id="ARBA00022692"/>
    </source>
</evidence>
<comment type="subcellular location">
    <subcellularLocation>
        <location evidence="1">Endoplasmic reticulum membrane</location>
        <topology evidence="1">Multi-pass membrane protein</topology>
    </subcellularLocation>
</comment>
<evidence type="ECO:0000256" key="5">
    <source>
        <dbReference type="ARBA" id="ARBA00022824"/>
    </source>
</evidence>
<evidence type="ECO:0000256" key="1">
    <source>
        <dbReference type="ARBA" id="ARBA00004477"/>
    </source>
</evidence>